<dbReference type="PANTHER" id="PTHR10534">
    <property type="entry name" value="PYRIDOXAL KINASE"/>
    <property type="match status" value="1"/>
</dbReference>
<protein>
    <recommendedName>
        <fullName evidence="1">pyridoxal kinase</fullName>
        <ecNumber evidence="1">2.7.1.35</ecNumber>
    </recommendedName>
</protein>
<keyword evidence="5" id="KW-0067">ATP-binding</keyword>
<evidence type="ECO:0000256" key="4">
    <source>
        <dbReference type="ARBA" id="ARBA00022777"/>
    </source>
</evidence>
<keyword evidence="8" id="KW-1185">Reference proteome</keyword>
<dbReference type="Pfam" id="PF08543">
    <property type="entry name" value="Phos_pyr_kin"/>
    <property type="match status" value="1"/>
</dbReference>
<reference evidence="7 8" key="1">
    <citation type="submission" date="2016-10" db="EMBL/GenBank/DDBJ databases">
        <authorList>
            <person name="Varghese N."/>
            <person name="Submissions S."/>
        </authorList>
    </citation>
    <scope>NUCLEOTIDE SEQUENCE [LARGE SCALE GENOMIC DNA]</scope>
    <source>
        <strain evidence="7 8">CGMCC 1.3889</strain>
    </source>
</reference>
<evidence type="ECO:0000256" key="1">
    <source>
        <dbReference type="ARBA" id="ARBA00012104"/>
    </source>
</evidence>
<sequence>MRRKVFIIEQTLLIEDLSSVGSVSLSIAMPIMTAFGEQPAIMPSMILSTHTGGFGQPATISMAKNLPSFFAHWHKANVTFSNVLIGYLGSELKVYEEISSFLKEDPTKLVLLDPAFADHGKLYSGMSTAVVTRYLKLCQNAQILLPNLTEACFLLEQNVSDTINRHYLTSILKKLSQKTGIDNVAITGIELDNQIGTAFLTADEFHYVSSEKVVGDFFGTGDLFSSLVLGFLLNKETFQTALKLANKWTSEAVLETAEQGQRDSRMGITLSSVLSNILAYKGS</sequence>
<evidence type="ECO:0000256" key="2">
    <source>
        <dbReference type="ARBA" id="ARBA00022679"/>
    </source>
</evidence>
<dbReference type="SUPFAM" id="SSF53613">
    <property type="entry name" value="Ribokinase-like"/>
    <property type="match status" value="1"/>
</dbReference>
<evidence type="ECO:0000259" key="6">
    <source>
        <dbReference type="Pfam" id="PF08543"/>
    </source>
</evidence>
<dbReference type="EMBL" id="FOGK01000003">
    <property type="protein sequence ID" value="SER26495.1"/>
    <property type="molecule type" value="Genomic_DNA"/>
</dbReference>
<keyword evidence="2" id="KW-0808">Transferase</keyword>
<accession>A0A1H9MST7</accession>
<evidence type="ECO:0000313" key="8">
    <source>
        <dbReference type="Proteomes" id="UP000182818"/>
    </source>
</evidence>
<gene>
    <name evidence="7" type="ORF">SAMN04487973_103164</name>
</gene>
<dbReference type="Gene3D" id="3.40.1190.20">
    <property type="match status" value="1"/>
</dbReference>
<dbReference type="GO" id="GO:0016301">
    <property type="term" value="F:kinase activity"/>
    <property type="evidence" value="ECO:0007669"/>
    <property type="project" value="UniProtKB-KW"/>
</dbReference>
<dbReference type="Proteomes" id="UP000182818">
    <property type="component" value="Unassembled WGS sequence"/>
</dbReference>
<dbReference type="InterPro" id="IPR013749">
    <property type="entry name" value="PM/HMP-P_kinase-1"/>
</dbReference>
<comment type="caution">
    <text evidence="7">The sequence shown here is derived from an EMBL/GenBank/DDBJ whole genome shotgun (WGS) entry which is preliminary data.</text>
</comment>
<dbReference type="InterPro" id="IPR029056">
    <property type="entry name" value="Ribokinase-like"/>
</dbReference>
<dbReference type="PANTHER" id="PTHR10534:SF2">
    <property type="entry name" value="PYRIDOXAL KINASE"/>
    <property type="match status" value="1"/>
</dbReference>
<evidence type="ECO:0000256" key="5">
    <source>
        <dbReference type="ARBA" id="ARBA00022840"/>
    </source>
</evidence>
<proteinExistence type="predicted"/>
<dbReference type="InterPro" id="IPR004625">
    <property type="entry name" value="PyrdxlKinase"/>
</dbReference>
<dbReference type="EC" id="2.7.1.35" evidence="1"/>
<evidence type="ECO:0000313" key="7">
    <source>
        <dbReference type="EMBL" id="SER26495.1"/>
    </source>
</evidence>
<feature type="domain" description="Pyridoxamine kinase/Phosphomethylpyrimidine kinase" evidence="6">
    <location>
        <begin position="79"/>
        <end position="262"/>
    </location>
</feature>
<keyword evidence="3" id="KW-0547">Nucleotide-binding</keyword>
<organism evidence="7 8">
    <name type="scientific">Pediococcus ethanolidurans</name>
    <dbReference type="NCBI Taxonomy" id="319653"/>
    <lineage>
        <taxon>Bacteria</taxon>
        <taxon>Bacillati</taxon>
        <taxon>Bacillota</taxon>
        <taxon>Bacilli</taxon>
        <taxon>Lactobacillales</taxon>
        <taxon>Lactobacillaceae</taxon>
        <taxon>Pediococcus</taxon>
    </lineage>
</organism>
<keyword evidence="4 7" id="KW-0418">Kinase</keyword>
<evidence type="ECO:0000256" key="3">
    <source>
        <dbReference type="ARBA" id="ARBA00022741"/>
    </source>
</evidence>
<name>A0A1H9MST7_9LACO</name>